<evidence type="ECO:0000256" key="9">
    <source>
        <dbReference type="ARBA" id="ARBA00023306"/>
    </source>
</evidence>
<dbReference type="Gene3D" id="1.10.3120.10">
    <property type="entry name" value="Trigger factor, C-terminal domain"/>
    <property type="match status" value="1"/>
</dbReference>
<evidence type="ECO:0000313" key="19">
    <source>
        <dbReference type="Proteomes" id="UP001196408"/>
    </source>
</evidence>
<dbReference type="Proteomes" id="UP001196408">
    <property type="component" value="Unassembled WGS sequence"/>
</dbReference>
<protein>
    <recommendedName>
        <fullName evidence="4 12">Trigger factor</fullName>
        <shortName evidence="12">TF</shortName>
        <ecNumber evidence="3 12">5.2.1.8</ecNumber>
    </recommendedName>
    <alternativeName>
        <fullName evidence="11 12">PPIase</fullName>
    </alternativeName>
</protein>
<gene>
    <name evidence="12 17" type="primary">tig</name>
    <name evidence="17" type="ORF">KSV97_02150</name>
    <name evidence="18" type="ORF">KSW06_02165</name>
</gene>
<evidence type="ECO:0000256" key="11">
    <source>
        <dbReference type="ARBA" id="ARBA00029986"/>
    </source>
</evidence>
<comment type="catalytic activity">
    <reaction evidence="1 12 13">
        <text>[protein]-peptidylproline (omega=180) = [protein]-peptidylproline (omega=0)</text>
        <dbReference type="Rhea" id="RHEA:16237"/>
        <dbReference type="Rhea" id="RHEA-COMP:10747"/>
        <dbReference type="Rhea" id="RHEA-COMP:10748"/>
        <dbReference type="ChEBI" id="CHEBI:83833"/>
        <dbReference type="ChEBI" id="CHEBI:83834"/>
        <dbReference type="EC" id="5.2.1.8"/>
    </reaction>
</comment>
<feature type="coiled-coil region" evidence="15">
    <location>
        <begin position="127"/>
        <end position="154"/>
    </location>
</feature>
<proteinExistence type="inferred from homology"/>
<dbReference type="GO" id="GO:0044183">
    <property type="term" value="F:protein folding chaperone"/>
    <property type="evidence" value="ECO:0007669"/>
    <property type="project" value="TreeGrafter"/>
</dbReference>
<feature type="domain" description="PPIase FKBP-type" evidence="16">
    <location>
        <begin position="162"/>
        <end position="242"/>
    </location>
</feature>
<dbReference type="Proteomes" id="UP001197492">
    <property type="component" value="Unassembled WGS sequence"/>
</dbReference>
<keyword evidence="9 12" id="KW-0131">Cell cycle</keyword>
<comment type="domain">
    <text evidence="12">Consists of 3 domains; the N-terminus binds the ribosome, the middle domain has PPIase activity, while the C-terminus has intrinsic chaperone activity on its own.</text>
</comment>
<keyword evidence="12" id="KW-0963">Cytoplasm</keyword>
<dbReference type="InterPro" id="IPR046357">
    <property type="entry name" value="PPIase_dom_sf"/>
</dbReference>
<dbReference type="EC" id="5.2.1.8" evidence="3 12"/>
<evidence type="ECO:0000256" key="6">
    <source>
        <dbReference type="ARBA" id="ARBA00023110"/>
    </source>
</evidence>
<sequence length="426" mass="47699">MNTEVKKLEKSMVEIKAVFDTEEWAAAQEKALNKLAGSVKLDGFRKGHAPKNLIKAKIGAKALREQAVEEILSENYAKIFVDNNVTPVAQPTANIVKSTETELEVTFTCPVKPEFELGEYKGLEVKKAQVRVTKKDVEERLNDYQKQFAELVVKEEGTVEEGDTAVIDYEGFKDGVAFEGGKAENYSLEIGSHSFIPGFEEGLVGMAAGEEKEINLTFPKEYHAADLAGAEVVFKVKVHEIKAKVLPEIDDELAKDVNIEGVETLEQLQEKIKDQIRTMKKAEAENKFNEEVIKAVVANNTIDVPDAMVDSEVMNIINEINQNLSQQGLNIELYTKMTGKTMDDIKADVRDQAEERVKLNLILDEIVKAENIEVTDAEMEDEMKEIATYYNMPLEEVKKVLGGQEYVVKGDLTHRKALQLIKDNVK</sequence>
<dbReference type="InterPro" id="IPR027304">
    <property type="entry name" value="Trigger_fact/SurA_dom_sf"/>
</dbReference>
<comment type="subcellular location">
    <subcellularLocation>
        <location evidence="12">Cytoplasm</location>
    </subcellularLocation>
    <text evidence="12">About half TF is bound to the ribosome near the polypeptide exit tunnel while the other half is free in the cytoplasm.</text>
</comment>
<dbReference type="GeneID" id="301323523"/>
<keyword evidence="8 12" id="KW-0413">Isomerase</keyword>
<dbReference type="InterPro" id="IPR036611">
    <property type="entry name" value="Trigger_fac_ribosome-bd_sf"/>
</dbReference>
<organism evidence="17 19">
    <name type="scientific">Catenibacterium mitsuokai</name>
    <dbReference type="NCBI Taxonomy" id="100886"/>
    <lineage>
        <taxon>Bacteria</taxon>
        <taxon>Bacillati</taxon>
        <taxon>Bacillota</taxon>
        <taxon>Erysipelotrichia</taxon>
        <taxon>Erysipelotrichales</taxon>
        <taxon>Coprobacillaceae</taxon>
        <taxon>Catenibacterium</taxon>
    </lineage>
</organism>
<dbReference type="InterPro" id="IPR008880">
    <property type="entry name" value="Trigger_fac_C"/>
</dbReference>
<dbReference type="PANTHER" id="PTHR30560:SF3">
    <property type="entry name" value="TRIGGER FACTOR-LIKE PROTEIN TIG, CHLOROPLASTIC"/>
    <property type="match status" value="1"/>
</dbReference>
<comment type="caution">
    <text evidence="17">The sequence shown here is derived from an EMBL/GenBank/DDBJ whole genome shotgun (WGS) entry which is preliminary data.</text>
</comment>
<dbReference type="SUPFAM" id="SSF102735">
    <property type="entry name" value="Trigger factor ribosome-binding domain"/>
    <property type="match status" value="1"/>
</dbReference>
<evidence type="ECO:0000256" key="14">
    <source>
        <dbReference type="RuleBase" id="RU003914"/>
    </source>
</evidence>
<dbReference type="Pfam" id="PF05698">
    <property type="entry name" value="Trigger_C"/>
    <property type="match status" value="1"/>
</dbReference>
<dbReference type="SUPFAM" id="SSF109998">
    <property type="entry name" value="Triger factor/SurA peptide-binding domain-like"/>
    <property type="match status" value="1"/>
</dbReference>
<dbReference type="PIRSF" id="PIRSF003095">
    <property type="entry name" value="Trigger_factor"/>
    <property type="match status" value="1"/>
</dbReference>
<dbReference type="PROSITE" id="PS50059">
    <property type="entry name" value="FKBP_PPIASE"/>
    <property type="match status" value="1"/>
</dbReference>
<dbReference type="GO" id="GO:0043022">
    <property type="term" value="F:ribosome binding"/>
    <property type="evidence" value="ECO:0007669"/>
    <property type="project" value="TreeGrafter"/>
</dbReference>
<evidence type="ECO:0000256" key="7">
    <source>
        <dbReference type="ARBA" id="ARBA00023186"/>
    </source>
</evidence>
<dbReference type="GO" id="GO:0015031">
    <property type="term" value="P:protein transport"/>
    <property type="evidence" value="ECO:0007669"/>
    <property type="project" value="UniProtKB-UniRule"/>
</dbReference>
<dbReference type="FunFam" id="3.10.50.40:FF:000001">
    <property type="entry name" value="Trigger factor"/>
    <property type="match status" value="1"/>
</dbReference>
<dbReference type="GO" id="GO:0051301">
    <property type="term" value="P:cell division"/>
    <property type="evidence" value="ECO:0007669"/>
    <property type="project" value="UniProtKB-KW"/>
</dbReference>
<dbReference type="InterPro" id="IPR037041">
    <property type="entry name" value="Trigger_fac_C_sf"/>
</dbReference>
<comment type="function">
    <text evidence="10 12">Involved in protein export. Acts as a chaperone by maintaining the newly synthesized protein in an open conformation. Functions as a peptidyl-prolyl cis-trans isomerase.</text>
</comment>
<evidence type="ECO:0000259" key="16">
    <source>
        <dbReference type="PROSITE" id="PS50059"/>
    </source>
</evidence>
<dbReference type="GO" id="GO:0043335">
    <property type="term" value="P:protein unfolding"/>
    <property type="evidence" value="ECO:0007669"/>
    <property type="project" value="TreeGrafter"/>
</dbReference>
<evidence type="ECO:0000256" key="4">
    <source>
        <dbReference type="ARBA" id="ARBA00016902"/>
    </source>
</evidence>
<dbReference type="Gene3D" id="3.30.70.1050">
    <property type="entry name" value="Trigger factor ribosome-binding domain"/>
    <property type="match status" value="1"/>
</dbReference>
<comment type="similarity">
    <text evidence="2 12 14">Belongs to the FKBP-type PPIase family. Tig subfamily.</text>
</comment>
<dbReference type="GO" id="GO:0003755">
    <property type="term" value="F:peptidyl-prolyl cis-trans isomerase activity"/>
    <property type="evidence" value="ECO:0007669"/>
    <property type="project" value="UniProtKB-UniRule"/>
</dbReference>
<evidence type="ECO:0000256" key="8">
    <source>
        <dbReference type="ARBA" id="ARBA00023235"/>
    </source>
</evidence>
<evidence type="ECO:0000313" key="17">
    <source>
        <dbReference type="EMBL" id="MBV3382044.1"/>
    </source>
</evidence>
<dbReference type="HAMAP" id="MF_00303">
    <property type="entry name" value="Trigger_factor_Tig"/>
    <property type="match status" value="1"/>
</dbReference>
<name>A0AAW4MW68_9FIRM</name>
<evidence type="ECO:0000256" key="13">
    <source>
        <dbReference type="PROSITE-ProRule" id="PRU00277"/>
    </source>
</evidence>
<dbReference type="AlphaFoldDB" id="A0AAW4MW68"/>
<dbReference type="Pfam" id="PF00254">
    <property type="entry name" value="FKBP_C"/>
    <property type="match status" value="1"/>
</dbReference>
<evidence type="ECO:0000256" key="1">
    <source>
        <dbReference type="ARBA" id="ARBA00000971"/>
    </source>
</evidence>
<accession>A0AAW4MW68</accession>
<evidence type="ECO:0000256" key="12">
    <source>
        <dbReference type="HAMAP-Rule" id="MF_00303"/>
    </source>
</evidence>
<dbReference type="EMBL" id="JAHOEF010000008">
    <property type="protein sequence ID" value="MBV3382044.1"/>
    <property type="molecule type" value="Genomic_DNA"/>
</dbReference>
<dbReference type="NCBIfam" id="TIGR00115">
    <property type="entry name" value="tig"/>
    <property type="match status" value="1"/>
</dbReference>
<dbReference type="InterPro" id="IPR001179">
    <property type="entry name" value="PPIase_FKBP_dom"/>
</dbReference>
<dbReference type="Gene3D" id="3.10.50.40">
    <property type="match status" value="1"/>
</dbReference>
<evidence type="ECO:0000256" key="2">
    <source>
        <dbReference type="ARBA" id="ARBA00005464"/>
    </source>
</evidence>
<evidence type="ECO:0000256" key="10">
    <source>
        <dbReference type="ARBA" id="ARBA00024849"/>
    </source>
</evidence>
<dbReference type="EMBL" id="JAHOEL010000008">
    <property type="protein sequence ID" value="MBV3392070.1"/>
    <property type="molecule type" value="Genomic_DNA"/>
</dbReference>
<keyword evidence="7 12" id="KW-0143">Chaperone</keyword>
<evidence type="ECO:0000256" key="5">
    <source>
        <dbReference type="ARBA" id="ARBA00022618"/>
    </source>
</evidence>
<keyword evidence="5 12" id="KW-0132">Cell division</keyword>
<dbReference type="RefSeq" id="WP_195920877.1">
    <property type="nucleotide sequence ID" value="NZ_CAXVKV010000007.1"/>
</dbReference>
<dbReference type="GO" id="GO:0051083">
    <property type="term" value="P:'de novo' cotranslational protein folding"/>
    <property type="evidence" value="ECO:0007669"/>
    <property type="project" value="TreeGrafter"/>
</dbReference>
<keyword evidence="6 12" id="KW-0697">Rotamase</keyword>
<keyword evidence="15" id="KW-0175">Coiled coil</keyword>
<evidence type="ECO:0000256" key="3">
    <source>
        <dbReference type="ARBA" id="ARBA00013194"/>
    </source>
</evidence>
<dbReference type="GO" id="GO:0005737">
    <property type="term" value="C:cytoplasm"/>
    <property type="evidence" value="ECO:0007669"/>
    <property type="project" value="UniProtKB-SubCell"/>
</dbReference>
<keyword evidence="20" id="KW-1185">Reference proteome</keyword>
<evidence type="ECO:0000313" key="18">
    <source>
        <dbReference type="EMBL" id="MBV3392070.1"/>
    </source>
</evidence>
<dbReference type="InterPro" id="IPR008881">
    <property type="entry name" value="Trigger_fac_ribosome-bd_bac"/>
</dbReference>
<dbReference type="PANTHER" id="PTHR30560">
    <property type="entry name" value="TRIGGER FACTOR CHAPERONE AND PEPTIDYL-PROLYL CIS/TRANS ISOMERASE"/>
    <property type="match status" value="1"/>
</dbReference>
<dbReference type="Pfam" id="PF05697">
    <property type="entry name" value="Trigger_N"/>
    <property type="match status" value="1"/>
</dbReference>
<dbReference type="InterPro" id="IPR005215">
    <property type="entry name" value="Trig_fac"/>
</dbReference>
<reference evidence="17 20" key="1">
    <citation type="submission" date="2021-06" db="EMBL/GenBank/DDBJ databases">
        <title>Collection of gut derived symbiotic bacterial strains cultured from healthy donors.</title>
        <authorList>
            <person name="Lin H."/>
            <person name="Littmann E."/>
            <person name="Pamer E.G."/>
        </authorList>
    </citation>
    <scope>NUCLEOTIDE SEQUENCE</scope>
    <source>
        <strain evidence="18 20">MSK.21.70</strain>
        <strain evidence="17">MSK.21.82</strain>
    </source>
</reference>
<evidence type="ECO:0000256" key="15">
    <source>
        <dbReference type="SAM" id="Coils"/>
    </source>
</evidence>
<evidence type="ECO:0000313" key="20">
    <source>
        <dbReference type="Proteomes" id="UP001197492"/>
    </source>
</evidence>
<dbReference type="SUPFAM" id="SSF54534">
    <property type="entry name" value="FKBP-like"/>
    <property type="match status" value="1"/>
</dbReference>